<accession>A0ABP9A192</accession>
<dbReference type="Gene3D" id="3.40.630.30">
    <property type="match status" value="1"/>
</dbReference>
<dbReference type="SUPFAM" id="SSF55729">
    <property type="entry name" value="Acyl-CoA N-acyltransferases (Nat)"/>
    <property type="match status" value="1"/>
</dbReference>
<proteinExistence type="predicted"/>
<organism evidence="2 3">
    <name type="scientific">Microbacterium gilvum</name>
    <dbReference type="NCBI Taxonomy" id="1336204"/>
    <lineage>
        <taxon>Bacteria</taxon>
        <taxon>Bacillati</taxon>
        <taxon>Actinomycetota</taxon>
        <taxon>Actinomycetes</taxon>
        <taxon>Micrococcales</taxon>
        <taxon>Microbacteriaceae</taxon>
        <taxon>Microbacterium</taxon>
    </lineage>
</organism>
<feature type="domain" description="N-acetyltransferase" evidence="1">
    <location>
        <begin position="1"/>
        <end position="88"/>
    </location>
</feature>
<evidence type="ECO:0000313" key="3">
    <source>
        <dbReference type="Proteomes" id="UP001501645"/>
    </source>
</evidence>
<dbReference type="EMBL" id="BAABKO010000002">
    <property type="protein sequence ID" value="GAA4770114.1"/>
    <property type="molecule type" value="Genomic_DNA"/>
</dbReference>
<protein>
    <recommendedName>
        <fullName evidence="1">N-acetyltransferase domain-containing protein</fullName>
    </recommendedName>
</protein>
<keyword evidence="3" id="KW-1185">Reference proteome</keyword>
<gene>
    <name evidence="2" type="ORF">GCM10023351_12310</name>
</gene>
<sequence>MWCLRVRPGFRGRGILRPLLDGAVAFARERGAEAVEGYPVDNRGAKVDLTMAFVGFRSLFEEAGFVKVSDTSSVSGGIPRVLMRRELIMRRPRHGAG</sequence>
<reference evidence="3" key="1">
    <citation type="journal article" date="2019" name="Int. J. Syst. Evol. Microbiol.">
        <title>The Global Catalogue of Microorganisms (GCM) 10K type strain sequencing project: providing services to taxonomists for standard genome sequencing and annotation.</title>
        <authorList>
            <consortium name="The Broad Institute Genomics Platform"/>
            <consortium name="The Broad Institute Genome Sequencing Center for Infectious Disease"/>
            <person name="Wu L."/>
            <person name="Ma J."/>
        </authorList>
    </citation>
    <scope>NUCLEOTIDE SEQUENCE [LARGE SCALE GENOMIC DNA]</scope>
    <source>
        <strain evidence="3">JCM 18537</strain>
    </source>
</reference>
<comment type="caution">
    <text evidence="2">The sequence shown here is derived from an EMBL/GenBank/DDBJ whole genome shotgun (WGS) entry which is preliminary data.</text>
</comment>
<dbReference type="CDD" id="cd04301">
    <property type="entry name" value="NAT_SF"/>
    <property type="match status" value="1"/>
</dbReference>
<dbReference type="Proteomes" id="UP001501645">
    <property type="component" value="Unassembled WGS sequence"/>
</dbReference>
<dbReference type="InterPro" id="IPR016181">
    <property type="entry name" value="Acyl_CoA_acyltransferase"/>
</dbReference>
<evidence type="ECO:0000313" key="2">
    <source>
        <dbReference type="EMBL" id="GAA4770114.1"/>
    </source>
</evidence>
<name>A0ABP9A192_9MICO</name>
<evidence type="ECO:0000259" key="1">
    <source>
        <dbReference type="PROSITE" id="PS51186"/>
    </source>
</evidence>
<dbReference type="PROSITE" id="PS51186">
    <property type="entry name" value="GNAT"/>
    <property type="match status" value="1"/>
</dbReference>
<dbReference type="InterPro" id="IPR000182">
    <property type="entry name" value="GNAT_dom"/>
</dbReference>